<protein>
    <submittedName>
        <fullName evidence="2">Uncharacterized protein</fullName>
    </submittedName>
</protein>
<proteinExistence type="predicted"/>
<evidence type="ECO:0000313" key="2">
    <source>
        <dbReference type="EMBL" id="WNL17776.1"/>
    </source>
</evidence>
<dbReference type="AlphaFoldDB" id="A0AA96I4U1"/>
<feature type="transmembrane region" description="Helical" evidence="1">
    <location>
        <begin position="23"/>
        <end position="44"/>
    </location>
</feature>
<keyword evidence="1" id="KW-1133">Transmembrane helix</keyword>
<gene>
    <name evidence="2" type="ORF">RJG54_05195</name>
</gene>
<keyword evidence="1" id="KW-0812">Transmembrane</keyword>
<evidence type="ECO:0000256" key="1">
    <source>
        <dbReference type="SAM" id="Phobius"/>
    </source>
</evidence>
<name>A0AA96I4U1_9BACT</name>
<sequence>MIPENRRENITNKRDNESNNTKILIFFNTLYLSLIFCIVVLYYLNLPVVTNKIIFIPKGSTSNIVTHLNKNGYEMNIIDEIILKSGGFIQSGWIDVEQTRLTKMDFLIKLLTSKAALKTITLIPGETSYFF</sequence>
<keyword evidence="1" id="KW-0472">Membrane</keyword>
<organism evidence="2">
    <name type="scientific">Arcobacter sp. AZ-2023</name>
    <dbReference type="NCBI Taxonomy" id="3074453"/>
    <lineage>
        <taxon>Bacteria</taxon>
        <taxon>Pseudomonadati</taxon>
        <taxon>Campylobacterota</taxon>
        <taxon>Epsilonproteobacteria</taxon>
        <taxon>Campylobacterales</taxon>
        <taxon>Arcobacteraceae</taxon>
        <taxon>Arcobacter</taxon>
    </lineage>
</organism>
<reference evidence="2" key="1">
    <citation type="submission" date="2023-09" db="EMBL/GenBank/DDBJ databases">
        <title>Arcobacter tbilisiensis sp. nov. isolated from chicken meat in Tbilisi, Georgia.</title>
        <authorList>
            <person name="Matthias R."/>
            <person name="Zautner A.E."/>
        </authorList>
    </citation>
    <scope>NUCLEOTIDE SEQUENCE</scope>
    <source>
        <strain evidence="2">LEO 107</strain>
    </source>
</reference>
<dbReference type="EMBL" id="CP134846">
    <property type="protein sequence ID" value="WNL17776.1"/>
    <property type="molecule type" value="Genomic_DNA"/>
</dbReference>
<accession>A0AA96I4U1</accession>